<reference evidence="1" key="1">
    <citation type="submission" date="2019-08" db="EMBL/GenBank/DDBJ databases">
        <authorList>
            <person name="Kucharzyk K."/>
            <person name="Murdoch R.W."/>
            <person name="Higgins S."/>
            <person name="Loffler F."/>
        </authorList>
    </citation>
    <scope>NUCLEOTIDE SEQUENCE</scope>
</reference>
<proteinExistence type="predicted"/>
<dbReference type="EMBL" id="VSSQ01018266">
    <property type="protein sequence ID" value="MPM61303.1"/>
    <property type="molecule type" value="Genomic_DNA"/>
</dbReference>
<evidence type="ECO:0000313" key="1">
    <source>
        <dbReference type="EMBL" id="MPM61303.1"/>
    </source>
</evidence>
<organism evidence="1">
    <name type="scientific">bioreactor metagenome</name>
    <dbReference type="NCBI Taxonomy" id="1076179"/>
    <lineage>
        <taxon>unclassified sequences</taxon>
        <taxon>metagenomes</taxon>
        <taxon>ecological metagenomes</taxon>
    </lineage>
</organism>
<name>A0A645BDP5_9ZZZZ</name>
<gene>
    <name evidence="1" type="ORF">SDC9_108161</name>
</gene>
<sequence>MTRKDSKKTLEIDDFSPDYDVEEIGFDNLILGSPVATFSFSDSIEEASNGTSSNSMDLTCPSNSSNYAHSATEKIKKETTYNEITSNIVNPSSEIIDNRTDKTTPNGITPPINGEYFDVKRGYTFRKSTIRKLNELKAAHPDVNVYLSTIIDEAINHYFYYMFADINKS</sequence>
<dbReference type="AlphaFoldDB" id="A0A645BDP5"/>
<protein>
    <submittedName>
        <fullName evidence="1">Uncharacterized protein</fullName>
    </submittedName>
</protein>
<accession>A0A645BDP5</accession>
<comment type="caution">
    <text evidence="1">The sequence shown here is derived from an EMBL/GenBank/DDBJ whole genome shotgun (WGS) entry which is preliminary data.</text>
</comment>